<dbReference type="InterPro" id="IPR001807">
    <property type="entry name" value="ClC"/>
</dbReference>
<gene>
    <name evidence="11" type="primary">clcA_1</name>
    <name evidence="11" type="ORF">MB901379_00276</name>
</gene>
<proteinExistence type="predicted"/>
<feature type="transmembrane region" description="Helical" evidence="10">
    <location>
        <begin position="235"/>
        <end position="253"/>
    </location>
</feature>
<dbReference type="PANTHER" id="PTHR43427">
    <property type="entry name" value="CHLORIDE CHANNEL PROTEIN CLC-E"/>
    <property type="match status" value="1"/>
</dbReference>
<evidence type="ECO:0000256" key="9">
    <source>
        <dbReference type="ARBA" id="ARBA00023303"/>
    </source>
</evidence>
<evidence type="ECO:0000256" key="5">
    <source>
        <dbReference type="ARBA" id="ARBA00023065"/>
    </source>
</evidence>
<feature type="transmembrane region" description="Helical" evidence="10">
    <location>
        <begin position="36"/>
        <end position="58"/>
    </location>
</feature>
<dbReference type="GO" id="GO:0005254">
    <property type="term" value="F:chloride channel activity"/>
    <property type="evidence" value="ECO:0007669"/>
    <property type="project" value="UniProtKB-KW"/>
</dbReference>
<dbReference type="AlphaFoldDB" id="A0A3S4BET9"/>
<evidence type="ECO:0000256" key="7">
    <source>
        <dbReference type="ARBA" id="ARBA00023173"/>
    </source>
</evidence>
<feature type="transmembrane region" description="Helical" evidence="10">
    <location>
        <begin position="433"/>
        <end position="455"/>
    </location>
</feature>
<evidence type="ECO:0000313" key="12">
    <source>
        <dbReference type="Proteomes" id="UP000269998"/>
    </source>
</evidence>
<keyword evidence="7" id="KW-0869">Chloride channel</keyword>
<protein>
    <submittedName>
        <fullName evidence="11">H(+)/Cl(-) exchange transporter ClcA</fullName>
    </submittedName>
</protein>
<keyword evidence="4 10" id="KW-1133">Transmembrane helix</keyword>
<feature type="transmembrane region" description="Helical" evidence="10">
    <location>
        <begin position="305"/>
        <end position="329"/>
    </location>
</feature>
<sequence length="480" mass="49402">MSKRRPNTQHPREAPAASAGGRFGASIRNAGYLRKWFLLGIIIGAIAGLGAVVFYLALRYTGEFLLGYLADYHIPTPVGEGGNRGSTSFVRPWAIPLITTGGALVSAFIVAKFAPEATGHGTDEAIEAVHTNPRAIRGRAVLVKMVASALTIGSGGSGGREGPTAQISAGFCSLLTRRLGLSDEDGRIAVALGIGAGIGAIFAAPLGGAVLAASITYRDDFDYQNLLPGFITSGTAYAVLGAFMGFDPLFGYIDAEYRFEKAGPLLWFVVIGVVAAAAGYLYARIFHASVALTRRLPGGPVLKPAIGGLLVGLLGLLIPQILSSGYGWAQLASDRGALMGIPLWIVVVLPIAKIVATSLSIGTGGSGGLFGPGIVIGAFVGAAIWRLGELSGLPGVPDAPGIFVVVAMMTCFGSVSRAPLAVMIMVAEMTGSFSVVPGAILAVGIASLLMSLTNVTIYEAQRLNRETAEAERAERSAAGD</sequence>
<dbReference type="EMBL" id="LR130759">
    <property type="protein sequence ID" value="VDM86751.1"/>
    <property type="molecule type" value="Genomic_DNA"/>
</dbReference>
<dbReference type="Gene3D" id="1.10.3080.10">
    <property type="entry name" value="Clc chloride channel"/>
    <property type="match status" value="1"/>
</dbReference>
<dbReference type="CDD" id="cd00400">
    <property type="entry name" value="Voltage_gated_ClC"/>
    <property type="match status" value="1"/>
</dbReference>
<dbReference type="OrthoDB" id="9767361at2"/>
<feature type="transmembrane region" description="Helical" evidence="10">
    <location>
        <begin position="369"/>
        <end position="388"/>
    </location>
</feature>
<feature type="transmembrane region" description="Helical" evidence="10">
    <location>
        <begin position="188"/>
        <end position="215"/>
    </location>
</feature>
<dbReference type="Pfam" id="PF00654">
    <property type="entry name" value="Voltage_CLC"/>
    <property type="match status" value="1"/>
</dbReference>
<feature type="transmembrane region" description="Helical" evidence="10">
    <location>
        <begin position="341"/>
        <end position="363"/>
    </location>
</feature>
<dbReference type="GO" id="GO:0034707">
    <property type="term" value="C:chloride channel complex"/>
    <property type="evidence" value="ECO:0007669"/>
    <property type="project" value="UniProtKB-KW"/>
</dbReference>
<feature type="transmembrane region" description="Helical" evidence="10">
    <location>
        <begin position="265"/>
        <end position="285"/>
    </location>
</feature>
<keyword evidence="5" id="KW-0406">Ion transport</keyword>
<comment type="subcellular location">
    <subcellularLocation>
        <location evidence="1">Membrane</location>
        <topology evidence="1">Multi-pass membrane protein</topology>
    </subcellularLocation>
</comment>
<dbReference type="InterPro" id="IPR014743">
    <property type="entry name" value="Cl-channel_core"/>
</dbReference>
<keyword evidence="12" id="KW-1185">Reference proteome</keyword>
<name>A0A3S4BET9_9MYCO</name>
<evidence type="ECO:0000256" key="2">
    <source>
        <dbReference type="ARBA" id="ARBA00022448"/>
    </source>
</evidence>
<dbReference type="PRINTS" id="PR00762">
    <property type="entry name" value="CLCHANNEL"/>
</dbReference>
<feature type="transmembrane region" description="Helical" evidence="10">
    <location>
        <begin position="400"/>
        <end position="427"/>
    </location>
</feature>
<dbReference type="Proteomes" id="UP000269998">
    <property type="component" value="Chromosome"/>
</dbReference>
<reference evidence="12" key="1">
    <citation type="submission" date="2018-02" db="EMBL/GenBank/DDBJ databases">
        <authorList>
            <person name="Seth-Smith MB H."/>
            <person name="Seth-Smith H."/>
        </authorList>
    </citation>
    <scope>NUCLEOTIDE SEQUENCE [LARGE SCALE GENOMIC DNA]</scope>
</reference>
<keyword evidence="3 10" id="KW-0812">Transmembrane</keyword>
<feature type="transmembrane region" description="Helical" evidence="10">
    <location>
        <begin position="93"/>
        <end position="111"/>
    </location>
</feature>
<evidence type="ECO:0000256" key="6">
    <source>
        <dbReference type="ARBA" id="ARBA00023136"/>
    </source>
</evidence>
<dbReference type="FunFam" id="1.10.3080.10:FF:000018">
    <property type="entry name" value="Chloride transporter, ClC family"/>
    <property type="match status" value="1"/>
</dbReference>
<keyword evidence="2" id="KW-0813">Transport</keyword>
<keyword evidence="8" id="KW-0868">Chloride</keyword>
<accession>A0A3S4BET9</accession>
<keyword evidence="6 10" id="KW-0472">Membrane</keyword>
<keyword evidence="9" id="KW-0407">Ion channel</keyword>
<dbReference type="SUPFAM" id="SSF81340">
    <property type="entry name" value="Clc chloride channel"/>
    <property type="match status" value="1"/>
</dbReference>
<dbReference type="KEGG" id="mbai:MB901379_00276"/>
<evidence type="ECO:0000256" key="10">
    <source>
        <dbReference type="SAM" id="Phobius"/>
    </source>
</evidence>
<dbReference type="PANTHER" id="PTHR43427:SF6">
    <property type="entry name" value="CHLORIDE CHANNEL PROTEIN CLC-E"/>
    <property type="match status" value="1"/>
</dbReference>
<evidence type="ECO:0000313" key="11">
    <source>
        <dbReference type="EMBL" id="VDM86751.1"/>
    </source>
</evidence>
<organism evidence="11 12">
    <name type="scientific">Mycobacterium basiliense</name>
    <dbReference type="NCBI Taxonomy" id="2094119"/>
    <lineage>
        <taxon>Bacteria</taxon>
        <taxon>Bacillati</taxon>
        <taxon>Actinomycetota</taxon>
        <taxon>Actinomycetes</taxon>
        <taxon>Mycobacteriales</taxon>
        <taxon>Mycobacteriaceae</taxon>
        <taxon>Mycobacterium</taxon>
    </lineage>
</organism>
<evidence type="ECO:0000256" key="4">
    <source>
        <dbReference type="ARBA" id="ARBA00022989"/>
    </source>
</evidence>
<evidence type="ECO:0000256" key="1">
    <source>
        <dbReference type="ARBA" id="ARBA00004141"/>
    </source>
</evidence>
<dbReference type="InterPro" id="IPR050368">
    <property type="entry name" value="ClC-type_chloride_channel"/>
</dbReference>
<evidence type="ECO:0000256" key="8">
    <source>
        <dbReference type="ARBA" id="ARBA00023214"/>
    </source>
</evidence>
<evidence type="ECO:0000256" key="3">
    <source>
        <dbReference type="ARBA" id="ARBA00022692"/>
    </source>
</evidence>
<dbReference type="RefSeq" id="WP_158014965.1">
    <property type="nucleotide sequence ID" value="NZ_CBCSKE010000014.1"/>
</dbReference>